<dbReference type="InterPro" id="IPR006553">
    <property type="entry name" value="Leu-rich_rpt_Cys-con_subtyp"/>
</dbReference>
<dbReference type="InterPro" id="IPR002110">
    <property type="entry name" value="Ankyrin_rpt"/>
</dbReference>
<dbReference type="SUPFAM" id="SSF52047">
    <property type="entry name" value="RNI-like"/>
    <property type="match status" value="2"/>
</dbReference>
<evidence type="ECO:0000256" key="4">
    <source>
        <dbReference type="SAM" id="Coils"/>
    </source>
</evidence>
<dbReference type="InterPro" id="IPR007111">
    <property type="entry name" value="NACHT_NTPase"/>
</dbReference>
<dbReference type="Gene3D" id="1.25.40.20">
    <property type="entry name" value="Ankyrin repeat-containing domain"/>
    <property type="match status" value="1"/>
</dbReference>
<dbReference type="SMART" id="SM00368">
    <property type="entry name" value="LRR_RI"/>
    <property type="match status" value="12"/>
</dbReference>
<evidence type="ECO:0000256" key="3">
    <source>
        <dbReference type="PROSITE-ProRule" id="PRU00023"/>
    </source>
</evidence>
<feature type="transmembrane region" description="Helical" evidence="6">
    <location>
        <begin position="573"/>
        <end position="597"/>
    </location>
</feature>
<dbReference type="EMBL" id="OV696688">
    <property type="protein sequence ID" value="CAH1256141.1"/>
    <property type="molecule type" value="Genomic_DNA"/>
</dbReference>
<dbReference type="PROSITE" id="PS50837">
    <property type="entry name" value="NACHT"/>
    <property type="match status" value="1"/>
</dbReference>
<organism evidence="8 9">
    <name type="scientific">Branchiostoma lanceolatum</name>
    <name type="common">Common lancelet</name>
    <name type="synonym">Amphioxus lanceolatum</name>
    <dbReference type="NCBI Taxonomy" id="7740"/>
    <lineage>
        <taxon>Eukaryota</taxon>
        <taxon>Metazoa</taxon>
        <taxon>Chordata</taxon>
        <taxon>Cephalochordata</taxon>
        <taxon>Leptocardii</taxon>
        <taxon>Amphioxiformes</taxon>
        <taxon>Branchiostomatidae</taxon>
        <taxon>Branchiostoma</taxon>
    </lineage>
</organism>
<evidence type="ECO:0000256" key="5">
    <source>
        <dbReference type="SAM" id="MobiDB-lite"/>
    </source>
</evidence>
<gene>
    <name evidence="8" type="primary">NKPD1</name>
    <name evidence="8" type="ORF">BLAG_LOCUS14659</name>
</gene>
<sequence length="2221" mass="247954">MIDLDGVRPLGADETPDLDEIMKWTRRRIQCYRHPKRETSIRIPGTAAKPPSSGGELPLPEVGEEKTSTKDEITEIGGEDEPLLPTQTTNNADVCTASLRGDKDTESSSGTAAESPSSDGEDEPQPEVREVGEEKSNMEDVIIEIESSNQTTNKAEVRTAASRGDTETESIPPTDASESDNDNSLHTAALRGEIKTVEELLKAGHDDDVNKKKTIRLFPDPIDKDMREAEFETTPLHCAVIGGDAKIVNRLLQVGADPGMRTKDLKSPVHIAIWFGRGEILDSLLLEIERKYLEEMKEKGTTIRFSPSPAQLLNTVDRNIRADLKLMVWVAAQVDNTGILYLLEEKLQWTEEDFAFTHLELNGNDVLKGDTLLHIAVQAESKNFALALMDLNPGLAGEKDRNGKTALDRADAELKQALAESLEKSKRSISLKSDSHFGEDSLGYQVYAQTIANIITDESATMPITVGIYARWGKGKSFVLNQIKVAINENIDKRKKLHQSNEQSKAEETTPNVPENNRHRVQETTGTSGFFRSGNNSRRNLAKKATICVSCLALLLFFGTVVGGILSHVYCPAIFAIVLSVGTIFSICICTIAAFLARRILLKAFPLLFWISRKQNLKLIGQWLDLLKLDLPDSPNRKTNIKKDPNTPDSDKKADTTNPQIEVIHVEFNAWLYSGCSVLWAGIVTKLCEKVEEKIGPGTTRLYRAIHDKINHPQAWQGRPPLLDRLWVRLLIAAILGIVLIVLAVQLGVNGGSPSVIALEILSGILLSVGFLTHAKQIWSFLKKMVMSQRDQLMAQMEKPNFDEELGFMAKVKKEVEVETGLLRYFEKVWKKQYRVVIVVDDLDRCPTDRVTKVIEAVSILLSDRDSPFISILAVDPRIVVKSIEASYGDMMKDGDINGYEYLKKIVQLPICLPHPGEEGRKRCLRHIVKASREKKFLAKLPKREEGAQLREGLCGLSYSWREDNTSEKSVANTAIGQLGNDDDDMNLFLMKAIESLPRDEVIRYVSGNPRQMRRIFNILWVSVGLLSQRENREKFTHEKFSRWMLLVEQWPYRMSWIIQYVEDLDQKRELERERRGASEEDILRQNVEEEESRKHKLQDIFVYEVKMEISTHDEWSKLSQLDDDPEMFELFLKETSFTVKDMQDLLPYTVNLDHSIQETIGQARAKTDIEGLEAPVMNYVLKKAMKKCYEIKLANFKPQSGEDNFSLSFSKIFTELELTAEKGEKVILSSTDDLFNSDVTGQSTAPRCILIEGIAGAGKTMFVSKEALDAVSQKTELGRRHDIVLLIRLREVREGDTIEKMVWDQCATKTTEGIDVRSIRRVLQRHNPKRVLFLLDGYDELRPEARAAGQSIPELLDGMLYPYSTIMITSRPSAGVQQYTQPDCHVRIEGFSPAHVQKYVRQYFSLTGNPGLAEKLIANTKSSQVVTDLMHTPLFLTAVCLMWEEDQEMVSTGIAELYSNLLTCLVRKHCRREGVDMPPNGLPDALLHFGKLALEALLRNETLLKLTDVKEQEGNWELLQKFGVVYLEKSASKWNSEEQLKFSHRMMQEFLAGRYVAHALVKEKKGIDELLQLTSISRALELSNLLQFTCGCESRAAQAVMEELRKLSSKEFAKMHKLQAEHFEEKSHVSTDANVRKPCETYKRFVKLCLNILNERQEPEVLQTFSQALPIVILDGSVNSREGAALKYYIQNLKSVKLPDRLTIRIGEDTNSRDTVQYLGECFTTSFPELKLDLKLSGKFDSNDLTARLDSVLKKVSVLRSLRLPGTGLTPSSLQPLVQGFRHMSLLEELDLSDNPTLGDAGMEVLQDGMKVLEDGLFSVPHLAVLSLKRVGMTSTGMKSLAPNMRHLAELRELDISENEIGDAGVEVLKDGLSCVPHLAVLRLKRVGMTSEGMKYLAPNMRHLAELRELDISENQIGNAALESLTTILLKFTAMQELGLSRTGISATGIRKLIPALRHLTGLIKLDISGNRIGDTGLESLITILHNFTAMQELDLSWTGISATGMSKLVPALRHLTRLIKLDINWNDDIGDPGLEFLAAILHHLTAMKVLVLRKIGISDRGISALIKALPRLVQLQVLDVSHNNIGDSGIVSLVQTLCQPSSLDMELNPPGDKSLTTAPHCNNTLQGLDIGGNFGVTGAGLGRVAQVISALPALTRLDMSGSGRPPAHLPDTAAMALAEALPRLPALEDLVLQRISMEPAGFQAVVQAAAEHPTLELLV</sequence>
<dbReference type="Gene3D" id="3.80.10.10">
    <property type="entry name" value="Ribonuclease Inhibitor"/>
    <property type="match status" value="2"/>
</dbReference>
<evidence type="ECO:0000256" key="1">
    <source>
        <dbReference type="ARBA" id="ARBA00022741"/>
    </source>
</evidence>
<dbReference type="SMART" id="SM00367">
    <property type="entry name" value="LRR_CC"/>
    <property type="match status" value="6"/>
</dbReference>
<evidence type="ECO:0000256" key="2">
    <source>
        <dbReference type="ARBA" id="ARBA00022840"/>
    </source>
</evidence>
<feature type="repeat" description="ANK" evidence="3">
    <location>
        <begin position="231"/>
        <end position="263"/>
    </location>
</feature>
<dbReference type="PANTHER" id="PTHR46312">
    <property type="entry name" value="NACHT DOMAIN-CONTAINING PROTEIN"/>
    <property type="match status" value="1"/>
</dbReference>
<dbReference type="PANTHER" id="PTHR46312:SF2">
    <property type="entry name" value="NUCLEOTIDE-BINDING OLIGOMERIZATION DOMAIN-CONTAINING PROTEIN 2-LIKE"/>
    <property type="match status" value="1"/>
</dbReference>
<keyword evidence="1" id="KW-0547">Nucleotide-binding</keyword>
<feature type="compositionally biased region" description="Low complexity" evidence="5">
    <location>
        <begin position="107"/>
        <end position="118"/>
    </location>
</feature>
<dbReference type="Pfam" id="PF05729">
    <property type="entry name" value="NACHT"/>
    <property type="match status" value="1"/>
</dbReference>
<dbReference type="PROSITE" id="PS50297">
    <property type="entry name" value="ANK_REP_REGION"/>
    <property type="match status" value="2"/>
</dbReference>
<feature type="compositionally biased region" description="Polar residues" evidence="5">
    <location>
        <begin position="523"/>
        <end position="532"/>
    </location>
</feature>
<dbReference type="InterPro" id="IPR036770">
    <property type="entry name" value="Ankyrin_rpt-contain_sf"/>
</dbReference>
<keyword evidence="3" id="KW-0040">ANK repeat</keyword>
<dbReference type="Pfam" id="PF12796">
    <property type="entry name" value="Ank_2"/>
    <property type="match status" value="1"/>
</dbReference>
<dbReference type="InterPro" id="IPR001611">
    <property type="entry name" value="Leu-rich_rpt"/>
</dbReference>
<dbReference type="Proteomes" id="UP000838412">
    <property type="component" value="Chromosome 3"/>
</dbReference>
<feature type="transmembrane region" description="Helical" evidence="6">
    <location>
        <begin position="755"/>
        <end position="775"/>
    </location>
</feature>
<evidence type="ECO:0000313" key="9">
    <source>
        <dbReference type="Proteomes" id="UP000838412"/>
    </source>
</evidence>
<dbReference type="SUPFAM" id="SSF52540">
    <property type="entry name" value="P-loop containing nucleoside triphosphate hydrolases"/>
    <property type="match status" value="1"/>
</dbReference>
<feature type="region of interest" description="Disordered" evidence="5">
    <location>
        <begin position="35"/>
        <end position="184"/>
    </location>
</feature>
<evidence type="ECO:0000256" key="6">
    <source>
        <dbReference type="SAM" id="Phobius"/>
    </source>
</evidence>
<reference evidence="8" key="1">
    <citation type="submission" date="2022-01" db="EMBL/GenBank/DDBJ databases">
        <authorList>
            <person name="Braso-Vives M."/>
        </authorList>
    </citation>
    <scope>NUCLEOTIDE SEQUENCE</scope>
</reference>
<keyword evidence="9" id="KW-1185">Reference proteome</keyword>
<feature type="coiled-coil region" evidence="4">
    <location>
        <begin position="1061"/>
        <end position="1101"/>
    </location>
</feature>
<dbReference type="InterPro" id="IPR027417">
    <property type="entry name" value="P-loop_NTPase"/>
</dbReference>
<protein>
    <submittedName>
        <fullName evidence="8">NKPD1 protein</fullName>
    </submittedName>
</protein>
<keyword evidence="6" id="KW-1133">Transmembrane helix</keyword>
<dbReference type="SMART" id="SM00248">
    <property type="entry name" value="ANK"/>
    <property type="match status" value="4"/>
</dbReference>
<dbReference type="PROSITE" id="PS50088">
    <property type="entry name" value="ANK_REPEAT"/>
    <property type="match status" value="2"/>
</dbReference>
<dbReference type="Pfam" id="PF13516">
    <property type="entry name" value="LRR_6"/>
    <property type="match status" value="7"/>
</dbReference>
<proteinExistence type="predicted"/>
<keyword evidence="6" id="KW-0812">Transmembrane</keyword>
<feature type="transmembrane region" description="Helical" evidence="6">
    <location>
        <begin position="545"/>
        <end position="567"/>
    </location>
</feature>
<feature type="transmembrane region" description="Helical" evidence="6">
    <location>
        <begin position="726"/>
        <end position="749"/>
    </location>
</feature>
<feature type="compositionally biased region" description="Basic and acidic residues" evidence="5">
    <location>
        <begin position="63"/>
        <end position="73"/>
    </location>
</feature>
<dbReference type="InterPro" id="IPR032675">
    <property type="entry name" value="LRR_dom_sf"/>
</dbReference>
<dbReference type="OrthoDB" id="120976at2759"/>
<keyword evidence="6" id="KW-0472">Membrane</keyword>
<name>A0A8J9ZJ76_BRALA</name>
<feature type="compositionally biased region" description="Basic and acidic residues" evidence="5">
    <location>
        <begin position="126"/>
        <end position="138"/>
    </location>
</feature>
<feature type="domain" description="NACHT" evidence="7">
    <location>
        <begin position="1248"/>
        <end position="1375"/>
    </location>
</feature>
<dbReference type="Pfam" id="PF07693">
    <property type="entry name" value="KAP_NTPase"/>
    <property type="match status" value="1"/>
</dbReference>
<keyword evidence="2" id="KW-0067">ATP-binding</keyword>
<evidence type="ECO:0000313" key="8">
    <source>
        <dbReference type="EMBL" id="CAH1256141.1"/>
    </source>
</evidence>
<dbReference type="Gene3D" id="3.40.50.300">
    <property type="entry name" value="P-loop containing nucleotide triphosphate hydrolases"/>
    <property type="match status" value="1"/>
</dbReference>
<accession>A0A8J9ZJ76</accession>
<dbReference type="InterPro" id="IPR011646">
    <property type="entry name" value="KAP_P-loop"/>
</dbReference>
<feature type="region of interest" description="Disordered" evidence="5">
    <location>
        <begin position="495"/>
        <end position="532"/>
    </location>
</feature>
<keyword evidence="4" id="KW-0175">Coiled coil</keyword>
<dbReference type="GO" id="GO:0005524">
    <property type="term" value="F:ATP binding"/>
    <property type="evidence" value="ECO:0007669"/>
    <property type="project" value="UniProtKB-KW"/>
</dbReference>
<feature type="repeat" description="ANK" evidence="3">
    <location>
        <begin position="180"/>
        <end position="212"/>
    </location>
</feature>
<dbReference type="SUPFAM" id="SSF48403">
    <property type="entry name" value="Ankyrin repeat"/>
    <property type="match status" value="1"/>
</dbReference>
<evidence type="ECO:0000259" key="7">
    <source>
        <dbReference type="PROSITE" id="PS50837"/>
    </source>
</evidence>